<protein>
    <recommendedName>
        <fullName evidence="2">Amine oxidase domain-containing protein</fullName>
    </recommendedName>
</protein>
<dbReference type="eggNOG" id="COG1231">
    <property type="taxonomic scope" value="Bacteria"/>
</dbReference>
<evidence type="ECO:0000313" key="4">
    <source>
        <dbReference type="Proteomes" id="UP000017640"/>
    </source>
</evidence>
<dbReference type="InterPro" id="IPR050703">
    <property type="entry name" value="Flavin_MAO"/>
</dbReference>
<dbReference type="GO" id="GO:0016491">
    <property type="term" value="F:oxidoreductase activity"/>
    <property type="evidence" value="ECO:0007669"/>
    <property type="project" value="InterPro"/>
</dbReference>
<evidence type="ECO:0000256" key="1">
    <source>
        <dbReference type="ARBA" id="ARBA00005995"/>
    </source>
</evidence>
<dbReference type="SUPFAM" id="SSF51905">
    <property type="entry name" value="FAD/NAD(P)-binding domain"/>
    <property type="match status" value="1"/>
</dbReference>
<dbReference type="RefSeq" id="WP_023367031.1">
    <property type="nucleotide sequence ID" value="NC_022664.1"/>
</dbReference>
<dbReference type="KEGG" id="spiu:SPICUR_05910"/>
<name>U5T410_9GAMM</name>
<reference evidence="3 4" key="1">
    <citation type="journal article" date="2013" name="BMC Genomics">
        <title>Genomes of "Spiribacter", a streamlined, successful halophilic bacterium.</title>
        <authorList>
            <person name="Lopez-Perez M."/>
            <person name="Ghai R."/>
            <person name="Leon M.J."/>
            <person name="Rodriguez-Olmos A."/>
            <person name="Copa-Patino J.L."/>
            <person name="Soliveri J."/>
            <person name="Sanchez-Porro C."/>
            <person name="Ventosa A."/>
            <person name="Rodriguez-Valera F."/>
        </authorList>
    </citation>
    <scope>NUCLEOTIDE SEQUENCE [LARGE SCALE GENOMIC DNA]</scope>
    <source>
        <strain evidence="3 4">UAH-SP71</strain>
    </source>
</reference>
<dbReference type="EMBL" id="CP005990">
    <property type="protein sequence ID" value="AGY92155.1"/>
    <property type="molecule type" value="Genomic_DNA"/>
</dbReference>
<keyword evidence="4" id="KW-1185">Reference proteome</keyword>
<dbReference type="SUPFAM" id="SSF54373">
    <property type="entry name" value="FAD-linked reductases, C-terminal domain"/>
    <property type="match status" value="1"/>
</dbReference>
<dbReference type="Gene3D" id="3.50.50.60">
    <property type="entry name" value="FAD/NAD(P)-binding domain"/>
    <property type="match status" value="2"/>
</dbReference>
<dbReference type="PANTHER" id="PTHR43563">
    <property type="entry name" value="AMINE OXIDASE"/>
    <property type="match status" value="1"/>
</dbReference>
<dbReference type="HOGENOM" id="CLU_004498_0_2_6"/>
<sequence length="359" mass="38226">MTETSLAIIGAGLAGVTAARVAKAHGVTPLLLEASDRIGGRIDGLRTDDDRLIGDLGPSWVWPPFQPGVQRWLDRLETPIFDQYEQGDAVLDGFAAQPFRHQLPGQHGMARIVGGPSRLVEVMAAPLANDAIHYHQSVRSITARTDGRLQIDTEAGAIVTAEQVLVAAPPRLVAERITLPTGIDHSVVQALAGLPTWMAAQAKAVIRYPTPFWREQGLSGRIASRIGPLFESHDHTSADGDAALFGFISTPPEHRDPEPLHQAIIDQLTRCLGPQAAQPDAVALRDWALDTAICSTADRHEPPAHPSVGPSILRSSHLDGRLWFCGAETADQSPGLIEGALLAGENAANAALAQRSNAA</sequence>
<accession>U5T410</accession>
<evidence type="ECO:0000259" key="2">
    <source>
        <dbReference type="Pfam" id="PF01593"/>
    </source>
</evidence>
<dbReference type="STRING" id="1335757.SPICUR_05910"/>
<dbReference type="Proteomes" id="UP000017640">
    <property type="component" value="Chromosome"/>
</dbReference>
<dbReference type="Pfam" id="PF01593">
    <property type="entry name" value="Amino_oxidase"/>
    <property type="match status" value="1"/>
</dbReference>
<proteinExistence type="inferred from homology"/>
<dbReference type="OrthoDB" id="337830at2"/>
<dbReference type="AlphaFoldDB" id="U5T410"/>
<dbReference type="InterPro" id="IPR036188">
    <property type="entry name" value="FAD/NAD-bd_sf"/>
</dbReference>
<gene>
    <name evidence="3" type="ORF">SPICUR_05910</name>
</gene>
<evidence type="ECO:0000313" key="3">
    <source>
        <dbReference type="EMBL" id="AGY92155.1"/>
    </source>
</evidence>
<feature type="domain" description="Amine oxidase" evidence="2">
    <location>
        <begin position="73"/>
        <end position="351"/>
    </location>
</feature>
<dbReference type="InterPro" id="IPR002937">
    <property type="entry name" value="Amino_oxidase"/>
</dbReference>
<comment type="similarity">
    <text evidence="1">Belongs to the flavin monoamine oxidase family.</text>
</comment>
<organism evidence="3 4">
    <name type="scientific">Spiribacter curvatus</name>
    <dbReference type="NCBI Taxonomy" id="1335757"/>
    <lineage>
        <taxon>Bacteria</taxon>
        <taxon>Pseudomonadati</taxon>
        <taxon>Pseudomonadota</taxon>
        <taxon>Gammaproteobacteria</taxon>
        <taxon>Chromatiales</taxon>
        <taxon>Ectothiorhodospiraceae</taxon>
        <taxon>Spiribacter</taxon>
    </lineage>
</organism>
<dbReference type="PANTHER" id="PTHR43563:SF14">
    <property type="entry name" value="AMINE OXIDASE"/>
    <property type="match status" value="1"/>
</dbReference>